<dbReference type="HOGENOM" id="CLU_118482_5_2_10"/>
<comment type="cofactor">
    <cofactor evidence="1">
        <name>Mg(2+)</name>
        <dbReference type="ChEBI" id="CHEBI:18420"/>
    </cofactor>
</comment>
<dbReference type="GO" id="GO:0016787">
    <property type="term" value="F:hydrolase activity"/>
    <property type="evidence" value="ECO:0007669"/>
    <property type="project" value="UniProtKB-KW"/>
</dbReference>
<evidence type="ECO:0000256" key="3">
    <source>
        <dbReference type="ARBA" id="ARBA00022722"/>
    </source>
</evidence>
<name>A0A0F5JNM3_9BACT</name>
<comment type="similarity">
    <text evidence="7">Belongs to the PINc/VapC protein family.</text>
</comment>
<dbReference type="EMBL" id="AQHW01000005">
    <property type="protein sequence ID" value="KKB59314.1"/>
    <property type="molecule type" value="Genomic_DNA"/>
</dbReference>
<dbReference type="AlphaFoldDB" id="A0A0F5JNM3"/>
<keyword evidence="2" id="KW-1277">Toxin-antitoxin system</keyword>
<protein>
    <recommendedName>
        <fullName evidence="8">PIN domain-containing protein</fullName>
    </recommendedName>
</protein>
<evidence type="ECO:0000313" key="9">
    <source>
        <dbReference type="EMBL" id="KKB59314.1"/>
    </source>
</evidence>
<dbReference type="Pfam" id="PF01850">
    <property type="entry name" value="PIN"/>
    <property type="match status" value="1"/>
</dbReference>
<proteinExistence type="inferred from homology"/>
<gene>
    <name evidence="9" type="ORF">HMPREF1536_00857</name>
</gene>
<sequence length="138" mass="15662">MKKYLLDTNICIFLLRGKYNVNKKIDTVGLDNCYISEITVAELKYGAELGRRQGLHHRQQSLDEFISSIHVLPITGTLNLFASEKVRLRLAGTPAEDNFDLLIGCTAIAHKMIMVTENLKDFQNLSGIRLENWIIRNG</sequence>
<keyword evidence="5" id="KW-0378">Hydrolase</keyword>
<evidence type="ECO:0000256" key="1">
    <source>
        <dbReference type="ARBA" id="ARBA00001946"/>
    </source>
</evidence>
<evidence type="ECO:0000259" key="8">
    <source>
        <dbReference type="Pfam" id="PF01850"/>
    </source>
</evidence>
<evidence type="ECO:0000256" key="7">
    <source>
        <dbReference type="ARBA" id="ARBA00038093"/>
    </source>
</evidence>
<dbReference type="STRING" id="1203610.HMPREF1536_00857"/>
<organism evidence="9 10">
    <name type="scientific">Parabacteroides gordonii MS-1 = DSM 23371</name>
    <dbReference type="NCBI Taxonomy" id="1203610"/>
    <lineage>
        <taxon>Bacteria</taxon>
        <taxon>Pseudomonadati</taxon>
        <taxon>Bacteroidota</taxon>
        <taxon>Bacteroidia</taxon>
        <taxon>Bacteroidales</taxon>
        <taxon>Tannerellaceae</taxon>
        <taxon>Parabacteroides</taxon>
    </lineage>
</organism>
<dbReference type="SUPFAM" id="SSF88723">
    <property type="entry name" value="PIN domain-like"/>
    <property type="match status" value="1"/>
</dbReference>
<dbReference type="PANTHER" id="PTHR33653:SF1">
    <property type="entry name" value="RIBONUCLEASE VAPC2"/>
    <property type="match status" value="1"/>
</dbReference>
<reference evidence="9 10" key="1">
    <citation type="submission" date="2013-04" db="EMBL/GenBank/DDBJ databases">
        <title>The Genome Sequence of Parabacteroides gordonii DSM 23371.</title>
        <authorList>
            <consortium name="The Broad Institute Genomics Platform"/>
            <person name="Earl A."/>
            <person name="Ward D."/>
            <person name="Feldgarden M."/>
            <person name="Gevers D."/>
            <person name="Martens E."/>
            <person name="Sakamoto M."/>
            <person name="Benno Y."/>
            <person name="Suzuki N."/>
            <person name="Matsunaga N."/>
            <person name="Koshihara K."/>
            <person name="Seki M."/>
            <person name="Komiya H."/>
            <person name="Walker B."/>
            <person name="Young S."/>
            <person name="Zeng Q."/>
            <person name="Gargeya S."/>
            <person name="Fitzgerald M."/>
            <person name="Haas B."/>
            <person name="Abouelleil A."/>
            <person name="Allen A.W."/>
            <person name="Alvarado L."/>
            <person name="Arachchi H.M."/>
            <person name="Berlin A.M."/>
            <person name="Chapman S.B."/>
            <person name="Gainer-Dewar J."/>
            <person name="Goldberg J."/>
            <person name="Griggs A."/>
            <person name="Gujja S."/>
            <person name="Hansen M."/>
            <person name="Howarth C."/>
            <person name="Imamovic A."/>
            <person name="Ireland A."/>
            <person name="Larimer J."/>
            <person name="McCowan C."/>
            <person name="Murphy C."/>
            <person name="Pearson M."/>
            <person name="Poon T.W."/>
            <person name="Priest M."/>
            <person name="Roberts A."/>
            <person name="Saif S."/>
            <person name="Shea T."/>
            <person name="Sisk P."/>
            <person name="Sykes S."/>
            <person name="Wortman J."/>
            <person name="Nusbaum C."/>
            <person name="Birren B."/>
        </authorList>
    </citation>
    <scope>NUCLEOTIDE SEQUENCE [LARGE SCALE GENOMIC DNA]</scope>
    <source>
        <strain evidence="9 10">MS-1</strain>
    </source>
</reference>
<dbReference type="InterPro" id="IPR002716">
    <property type="entry name" value="PIN_dom"/>
</dbReference>
<dbReference type="Gene3D" id="3.40.50.1010">
    <property type="entry name" value="5'-nuclease"/>
    <property type="match status" value="1"/>
</dbReference>
<dbReference type="InterPro" id="IPR029060">
    <property type="entry name" value="PIN-like_dom_sf"/>
</dbReference>
<dbReference type="GO" id="GO:0046872">
    <property type="term" value="F:metal ion binding"/>
    <property type="evidence" value="ECO:0007669"/>
    <property type="project" value="UniProtKB-KW"/>
</dbReference>
<evidence type="ECO:0000256" key="6">
    <source>
        <dbReference type="ARBA" id="ARBA00022842"/>
    </source>
</evidence>
<comment type="caution">
    <text evidence="9">The sequence shown here is derived from an EMBL/GenBank/DDBJ whole genome shotgun (WGS) entry which is preliminary data.</text>
</comment>
<dbReference type="GO" id="GO:0004518">
    <property type="term" value="F:nuclease activity"/>
    <property type="evidence" value="ECO:0007669"/>
    <property type="project" value="UniProtKB-KW"/>
</dbReference>
<dbReference type="CDD" id="cd18743">
    <property type="entry name" value="PIN_VapC4-5_FitB-like"/>
    <property type="match status" value="1"/>
</dbReference>
<evidence type="ECO:0000256" key="4">
    <source>
        <dbReference type="ARBA" id="ARBA00022723"/>
    </source>
</evidence>
<dbReference type="PATRIC" id="fig|1203610.3.peg.882"/>
<dbReference type="PANTHER" id="PTHR33653">
    <property type="entry name" value="RIBONUCLEASE VAPC2"/>
    <property type="match status" value="1"/>
</dbReference>
<keyword evidence="4" id="KW-0479">Metal-binding</keyword>
<dbReference type="InterPro" id="IPR050556">
    <property type="entry name" value="Type_II_TA_system_RNase"/>
</dbReference>
<keyword evidence="6" id="KW-0460">Magnesium</keyword>
<dbReference type="Proteomes" id="UP000033035">
    <property type="component" value="Unassembled WGS sequence"/>
</dbReference>
<evidence type="ECO:0000313" key="10">
    <source>
        <dbReference type="Proteomes" id="UP000033035"/>
    </source>
</evidence>
<feature type="domain" description="PIN" evidence="8">
    <location>
        <begin position="4"/>
        <end position="124"/>
    </location>
</feature>
<evidence type="ECO:0000256" key="5">
    <source>
        <dbReference type="ARBA" id="ARBA00022801"/>
    </source>
</evidence>
<evidence type="ECO:0000256" key="2">
    <source>
        <dbReference type="ARBA" id="ARBA00022649"/>
    </source>
</evidence>
<keyword evidence="10" id="KW-1185">Reference proteome</keyword>
<keyword evidence="3" id="KW-0540">Nuclease</keyword>
<accession>A0A0F5JNM3</accession>
<dbReference type="RefSeq" id="WP_028726959.1">
    <property type="nucleotide sequence ID" value="NZ_AUAE01000011.1"/>
</dbReference>